<comment type="caution">
    <text evidence="2">The sequence shown here is derived from an EMBL/GenBank/DDBJ whole genome shotgun (WGS) entry which is preliminary data.</text>
</comment>
<dbReference type="Pfam" id="PF13676">
    <property type="entry name" value="TIR_2"/>
    <property type="match status" value="1"/>
</dbReference>
<dbReference type="GO" id="GO:0007165">
    <property type="term" value="P:signal transduction"/>
    <property type="evidence" value="ECO:0007669"/>
    <property type="project" value="InterPro"/>
</dbReference>
<dbReference type="RefSeq" id="WP_133291404.1">
    <property type="nucleotide sequence ID" value="NZ_SMSJ01000053.1"/>
</dbReference>
<sequence>MRQRVFVSHVNGDPDTDAVLPSLCDALRAAGLDVLVDTERLRPGASWRQEIYGWLGLCHAAIVLVSRAALEDPAKIWVTREATLLVWRRALDPMLRIVPVLLGDVQPGELAGGRLADLLLNETQCARAGSDLGSLARAVANGLAAAPTPLEQLAEALAHRLGAVPVAVVEAAAGIVGIDLGPWRPEANPRHALMLGLLCAPFEDAACALEYIADHADTTARGSLVEVAVVLGANWVEPEAARWLAAQDPSGRAAVLNASTQFAAECYVQRACGRPPPGRWPVVPLTAVTGEETAAELRAEVEAALERVLLLTRDAFEPASVALRRLLQRRRREGRATFLLARLPPEPGRFVAALRGACPDAAAILLGGDLEEEDADALGSACRVLRPMLPPGADREARTRLDDLLLRITGGA</sequence>
<dbReference type="InterPro" id="IPR000157">
    <property type="entry name" value="TIR_dom"/>
</dbReference>
<feature type="domain" description="TIR" evidence="1">
    <location>
        <begin position="5"/>
        <end position="118"/>
    </location>
</feature>
<evidence type="ECO:0000313" key="2">
    <source>
        <dbReference type="EMBL" id="TDH59801.1"/>
    </source>
</evidence>
<dbReference type="EMBL" id="SMSJ01000053">
    <property type="protein sequence ID" value="TDH59801.1"/>
    <property type="molecule type" value="Genomic_DNA"/>
</dbReference>
<evidence type="ECO:0000259" key="1">
    <source>
        <dbReference type="Pfam" id="PF13676"/>
    </source>
</evidence>
<dbReference type="OrthoDB" id="105971at2"/>
<evidence type="ECO:0000313" key="3">
    <source>
        <dbReference type="Proteomes" id="UP000295096"/>
    </source>
</evidence>
<proteinExistence type="predicted"/>
<dbReference type="Gene3D" id="3.40.50.10140">
    <property type="entry name" value="Toll/interleukin-1 receptor homology (TIR) domain"/>
    <property type="match status" value="1"/>
</dbReference>
<dbReference type="AlphaFoldDB" id="A0A4R5QBN2"/>
<keyword evidence="2" id="KW-0675">Receptor</keyword>
<keyword evidence="3" id="KW-1185">Reference proteome</keyword>
<gene>
    <name evidence="2" type="ORF">E2C06_25500</name>
</gene>
<dbReference type="InterPro" id="IPR035897">
    <property type="entry name" value="Toll_tir_struct_dom_sf"/>
</dbReference>
<reference evidence="2 3" key="1">
    <citation type="journal article" date="2016" name="J. Microbiol.">
        <title>Dankookia rubra gen. nov., sp. nov., an alphaproteobacterium isolated from sediment of a shallow stream.</title>
        <authorList>
            <person name="Kim W.H."/>
            <person name="Kim D.H."/>
            <person name="Kang K."/>
            <person name="Ahn T.Y."/>
        </authorList>
    </citation>
    <scope>NUCLEOTIDE SEQUENCE [LARGE SCALE GENOMIC DNA]</scope>
    <source>
        <strain evidence="2 3">JCM30602</strain>
    </source>
</reference>
<dbReference type="SUPFAM" id="SSF52200">
    <property type="entry name" value="Toll/Interleukin receptor TIR domain"/>
    <property type="match status" value="1"/>
</dbReference>
<organism evidence="2 3">
    <name type="scientific">Dankookia rubra</name>
    <dbReference type="NCBI Taxonomy" id="1442381"/>
    <lineage>
        <taxon>Bacteria</taxon>
        <taxon>Pseudomonadati</taxon>
        <taxon>Pseudomonadota</taxon>
        <taxon>Alphaproteobacteria</taxon>
        <taxon>Acetobacterales</taxon>
        <taxon>Roseomonadaceae</taxon>
        <taxon>Dankookia</taxon>
    </lineage>
</organism>
<dbReference type="Proteomes" id="UP000295096">
    <property type="component" value="Unassembled WGS sequence"/>
</dbReference>
<accession>A0A4R5QBN2</accession>
<protein>
    <submittedName>
        <fullName evidence="2">Toll/interleukin-1 receptor domain-containing protein</fullName>
    </submittedName>
</protein>
<name>A0A4R5QBN2_9PROT</name>